<evidence type="ECO:0000313" key="6">
    <source>
        <dbReference type="Proteomes" id="UP000277236"/>
    </source>
</evidence>
<comment type="pathway">
    <text evidence="1 4">Cofactor biosynthesis; pyrroloquinoline quinone biosynthesis.</text>
</comment>
<comment type="function">
    <text evidence="4">Functions as a PqqA binding protein and presents PqqA to PqqE, in the pyrroloquinoline quinone (PQQ) biosynthetic pathway.</text>
</comment>
<dbReference type="Proteomes" id="UP000277236">
    <property type="component" value="Unassembled WGS sequence"/>
</dbReference>
<dbReference type="NCBIfam" id="TIGR03859">
    <property type="entry name" value="PQQ_PqqD"/>
    <property type="match status" value="1"/>
</dbReference>
<keyword evidence="3 4" id="KW-0884">PQQ biosynthesis</keyword>
<protein>
    <recommendedName>
        <fullName evidence="4">PqqA binding protein</fullName>
    </recommendedName>
    <alternativeName>
        <fullName evidence="4">Coenzyme PQQ synthesis protein D</fullName>
    </alternativeName>
    <alternativeName>
        <fullName evidence="4">Pyrroloquinoline quinone biosynthesis protein D</fullName>
    </alternativeName>
</protein>
<dbReference type="InterPro" id="IPR041881">
    <property type="entry name" value="PqqD_sf"/>
</dbReference>
<evidence type="ECO:0000313" key="5">
    <source>
        <dbReference type="EMBL" id="RMQ42893.1"/>
    </source>
</evidence>
<dbReference type="NCBIfam" id="NF002535">
    <property type="entry name" value="PRK02079.1"/>
    <property type="match status" value="1"/>
</dbReference>
<dbReference type="InterPro" id="IPR022479">
    <property type="entry name" value="PqqD_bac"/>
</dbReference>
<organism evidence="5 6">
    <name type="scientific">Pseudomonas cichorii</name>
    <dbReference type="NCBI Taxonomy" id="36746"/>
    <lineage>
        <taxon>Bacteria</taxon>
        <taxon>Pseudomonadati</taxon>
        <taxon>Pseudomonadota</taxon>
        <taxon>Gammaproteobacteria</taxon>
        <taxon>Pseudomonadales</taxon>
        <taxon>Pseudomonadaceae</taxon>
        <taxon>Pseudomonas</taxon>
    </lineage>
</organism>
<accession>A0A3M4LN50</accession>
<evidence type="ECO:0000256" key="3">
    <source>
        <dbReference type="ARBA" id="ARBA00022905"/>
    </source>
</evidence>
<dbReference type="GO" id="GO:0048038">
    <property type="term" value="F:quinone binding"/>
    <property type="evidence" value="ECO:0007669"/>
    <property type="project" value="InterPro"/>
</dbReference>
<comment type="caution">
    <text evidence="5">The sequence shown here is derived from an EMBL/GenBank/DDBJ whole genome shotgun (WGS) entry which is preliminary data.</text>
</comment>
<name>A0A3M4LN50_PSECI</name>
<dbReference type="AlphaFoldDB" id="A0A3M4LN50"/>
<comment type="similarity">
    <text evidence="4">Belongs to the PqqD family.</text>
</comment>
<evidence type="ECO:0000256" key="1">
    <source>
        <dbReference type="ARBA" id="ARBA00004886"/>
    </source>
</evidence>
<proteinExistence type="inferred from homology"/>
<dbReference type="HAMAP" id="MF_00655">
    <property type="entry name" value="PQQ_syn_PqqD"/>
    <property type="match status" value="1"/>
</dbReference>
<evidence type="ECO:0000256" key="4">
    <source>
        <dbReference type="HAMAP-Rule" id="MF_00655"/>
    </source>
</evidence>
<comment type="subunit">
    <text evidence="2 4">Monomer. Interacts with PqqE.</text>
</comment>
<dbReference type="InterPro" id="IPR008792">
    <property type="entry name" value="PQQD"/>
</dbReference>
<dbReference type="Gene3D" id="1.10.10.1150">
    <property type="entry name" value="Coenzyme PQQ synthesis protein D (PqqD)"/>
    <property type="match status" value="1"/>
</dbReference>
<evidence type="ECO:0000256" key="2">
    <source>
        <dbReference type="ARBA" id="ARBA00011741"/>
    </source>
</evidence>
<reference evidence="5 6" key="1">
    <citation type="submission" date="2018-08" db="EMBL/GenBank/DDBJ databases">
        <title>Recombination of ecologically and evolutionarily significant loci maintains genetic cohesion in the Pseudomonas syringae species complex.</title>
        <authorList>
            <person name="Dillon M."/>
            <person name="Thakur S."/>
            <person name="Almeida R.N.D."/>
            <person name="Weir B.S."/>
            <person name="Guttman D.S."/>
        </authorList>
    </citation>
    <scope>NUCLEOTIDE SEQUENCE [LARGE SCALE GENOMIC DNA]</scope>
    <source>
        <strain evidence="5 6">ICMP 3353</strain>
    </source>
</reference>
<dbReference type="Pfam" id="PF05402">
    <property type="entry name" value="PqqD"/>
    <property type="match status" value="1"/>
</dbReference>
<dbReference type="UniPathway" id="UPA00539"/>
<dbReference type="EMBL" id="RBRE01000075">
    <property type="protein sequence ID" value="RMQ42893.1"/>
    <property type="molecule type" value="Genomic_DNA"/>
</dbReference>
<sequence>MKHVKTVNPDRQKVPSWRPGYRFQFEPAQNSHVVLYPEGMIKLNESAGLIGALVDGEHNVASIIASLQERFPNVPELGTDVDDFMAHAQKEGWITLV</sequence>
<dbReference type="GO" id="GO:0018189">
    <property type="term" value="P:pyrroloquinoline quinone biosynthetic process"/>
    <property type="evidence" value="ECO:0007669"/>
    <property type="project" value="UniProtKB-UniRule"/>
</dbReference>
<gene>
    <name evidence="4" type="primary">pqqD</name>
    <name evidence="5" type="ORF">ALQ04_01937</name>
</gene>